<accession>A0A0R1HXA7</accession>
<keyword evidence="3" id="KW-1185">Reference proteome</keyword>
<keyword evidence="1" id="KW-0732">Signal</keyword>
<gene>
    <name evidence="2" type="ORF">FC96_GL000124</name>
</gene>
<feature type="signal peptide" evidence="1">
    <location>
        <begin position="1"/>
        <end position="17"/>
    </location>
</feature>
<evidence type="ECO:0000256" key="1">
    <source>
        <dbReference type="SAM" id="SignalP"/>
    </source>
</evidence>
<dbReference type="PATRIC" id="fig|1302272.5.peg.121"/>
<dbReference type="Proteomes" id="UP000050911">
    <property type="component" value="Unassembled WGS sequence"/>
</dbReference>
<comment type="caution">
    <text evidence="2">The sequence shown here is derived from an EMBL/GenBank/DDBJ whole genome shotgun (WGS) entry which is preliminary data.</text>
</comment>
<proteinExistence type="predicted"/>
<evidence type="ECO:0000313" key="2">
    <source>
        <dbReference type="EMBL" id="KRK49203.1"/>
    </source>
</evidence>
<dbReference type="RefSeq" id="WP_054660430.1">
    <property type="nucleotide sequence ID" value="NZ_AZCX01000001.1"/>
</dbReference>
<name>A0A0R1HXA7_9LACO</name>
<protein>
    <submittedName>
        <fullName evidence="2">Uncharacterized protein</fullName>
    </submittedName>
</protein>
<feature type="chain" id="PRO_5038640915" evidence="1">
    <location>
        <begin position="18"/>
        <end position="112"/>
    </location>
</feature>
<dbReference type="EMBL" id="AZCX01000001">
    <property type="protein sequence ID" value="KRK49203.1"/>
    <property type="molecule type" value="Genomic_DNA"/>
</dbReference>
<dbReference type="AlphaFoldDB" id="A0A0R1HXA7"/>
<organism evidence="2 3">
    <name type="scientific">Secundilactobacillus kimchicus JCM 15530</name>
    <dbReference type="NCBI Taxonomy" id="1302272"/>
    <lineage>
        <taxon>Bacteria</taxon>
        <taxon>Bacillati</taxon>
        <taxon>Bacillota</taxon>
        <taxon>Bacilli</taxon>
        <taxon>Lactobacillales</taxon>
        <taxon>Lactobacillaceae</taxon>
        <taxon>Secundilactobacillus</taxon>
    </lineage>
</organism>
<dbReference type="STRING" id="1302272.FC96_GL000124"/>
<reference evidence="2 3" key="1">
    <citation type="journal article" date="2015" name="Genome Announc.">
        <title>Expanding the biotechnology potential of lactobacilli through comparative genomics of 213 strains and associated genera.</title>
        <authorList>
            <person name="Sun Z."/>
            <person name="Harris H.M."/>
            <person name="McCann A."/>
            <person name="Guo C."/>
            <person name="Argimon S."/>
            <person name="Zhang W."/>
            <person name="Yang X."/>
            <person name="Jeffery I.B."/>
            <person name="Cooney J.C."/>
            <person name="Kagawa T.F."/>
            <person name="Liu W."/>
            <person name="Song Y."/>
            <person name="Salvetti E."/>
            <person name="Wrobel A."/>
            <person name="Rasinkangas P."/>
            <person name="Parkhill J."/>
            <person name="Rea M.C."/>
            <person name="O'Sullivan O."/>
            <person name="Ritari J."/>
            <person name="Douillard F.P."/>
            <person name="Paul Ross R."/>
            <person name="Yang R."/>
            <person name="Briner A.E."/>
            <person name="Felis G.E."/>
            <person name="de Vos W.M."/>
            <person name="Barrangou R."/>
            <person name="Klaenhammer T.R."/>
            <person name="Caufield P.W."/>
            <person name="Cui Y."/>
            <person name="Zhang H."/>
            <person name="O'Toole P.W."/>
        </authorList>
    </citation>
    <scope>NUCLEOTIDE SEQUENCE [LARGE SCALE GENOMIC DNA]</scope>
    <source>
        <strain evidence="2 3">JCM 15530</strain>
    </source>
</reference>
<dbReference type="OrthoDB" id="2297036at2"/>
<sequence length="112" mass="12746">MKRLLISSLMAAGALLAAHLVEKRQTPWAFAQEKAAEIKLKKVQYDRFNQASQAVKQNAERLQTTLKDAAPTITAINQDVEKFQFKLQHRLAQIESIAQHMETTLNKSEQKE</sequence>
<evidence type="ECO:0000313" key="3">
    <source>
        <dbReference type="Proteomes" id="UP000050911"/>
    </source>
</evidence>